<keyword evidence="1" id="KW-0863">Zinc-finger</keyword>
<gene>
    <name evidence="3" type="ORF">AWC38_SpisGene18615</name>
</gene>
<reference evidence="4" key="1">
    <citation type="journal article" date="2017" name="bioRxiv">
        <title>Comparative analysis of the genomes of Stylophora pistillata and Acropora digitifera provides evidence for extensive differences between species of corals.</title>
        <authorList>
            <person name="Voolstra C.R."/>
            <person name="Li Y."/>
            <person name="Liew Y.J."/>
            <person name="Baumgarten S."/>
            <person name="Zoccola D."/>
            <person name="Flot J.-F."/>
            <person name="Tambutte S."/>
            <person name="Allemand D."/>
            <person name="Aranda M."/>
        </authorList>
    </citation>
    <scope>NUCLEOTIDE SEQUENCE [LARGE SCALE GENOMIC DNA]</scope>
</reference>
<dbReference type="Proteomes" id="UP000225706">
    <property type="component" value="Unassembled WGS sequence"/>
</dbReference>
<feature type="domain" description="C2H2-type" evidence="2">
    <location>
        <begin position="24"/>
        <end position="52"/>
    </location>
</feature>
<keyword evidence="1" id="KW-0862">Zinc</keyword>
<dbReference type="AlphaFoldDB" id="A0A2B4RFE2"/>
<evidence type="ECO:0000256" key="1">
    <source>
        <dbReference type="PROSITE-ProRule" id="PRU00042"/>
    </source>
</evidence>
<evidence type="ECO:0000313" key="4">
    <source>
        <dbReference type="Proteomes" id="UP000225706"/>
    </source>
</evidence>
<evidence type="ECO:0000259" key="2">
    <source>
        <dbReference type="PROSITE" id="PS50157"/>
    </source>
</evidence>
<dbReference type="GO" id="GO:0008270">
    <property type="term" value="F:zinc ion binding"/>
    <property type="evidence" value="ECO:0007669"/>
    <property type="project" value="UniProtKB-KW"/>
</dbReference>
<dbReference type="PROSITE" id="PS00028">
    <property type="entry name" value="ZINC_FINGER_C2H2_1"/>
    <property type="match status" value="1"/>
</dbReference>
<dbReference type="EMBL" id="LSMT01000498">
    <property type="protein sequence ID" value="PFX17084.1"/>
    <property type="molecule type" value="Genomic_DNA"/>
</dbReference>
<keyword evidence="1" id="KW-0479">Metal-binding</keyword>
<proteinExistence type="predicted"/>
<accession>A0A2B4RFE2</accession>
<dbReference type="InterPro" id="IPR013087">
    <property type="entry name" value="Znf_C2H2_type"/>
</dbReference>
<dbReference type="SMART" id="SM00355">
    <property type="entry name" value="ZnF_C2H2"/>
    <property type="match status" value="1"/>
</dbReference>
<organism evidence="3 4">
    <name type="scientific">Stylophora pistillata</name>
    <name type="common">Smooth cauliflower coral</name>
    <dbReference type="NCBI Taxonomy" id="50429"/>
    <lineage>
        <taxon>Eukaryota</taxon>
        <taxon>Metazoa</taxon>
        <taxon>Cnidaria</taxon>
        <taxon>Anthozoa</taxon>
        <taxon>Hexacorallia</taxon>
        <taxon>Scleractinia</taxon>
        <taxon>Astrocoeniina</taxon>
        <taxon>Pocilloporidae</taxon>
        <taxon>Stylophora</taxon>
    </lineage>
</organism>
<dbReference type="PROSITE" id="PS50157">
    <property type="entry name" value="ZINC_FINGER_C2H2_2"/>
    <property type="match status" value="1"/>
</dbReference>
<name>A0A2B4RFE2_STYPI</name>
<keyword evidence="4" id="KW-1185">Reference proteome</keyword>
<sequence>MLEAEVGVEEEFFNEVNNVQKQEIVCKKCGKKYKTKGGYQRHQATKHSERSNHQVPFSAAVLTDTVNNVVLNLKDTKAHAEVLRLELASYTWESPIADGAEYKNIKNLFEGYTKNGSVEKFYGKYYSSVAVNSVNYFRGLSRNAATLLAMKLADSLLAYCNKSSRGSEIKEINTVFTDRDTSCVQHLGGHVLHNLHKKHAQKQSSERQQVMAILKAGKSEINKCDFGLLLNQHKRFFVKLK</sequence>
<evidence type="ECO:0000313" key="3">
    <source>
        <dbReference type="EMBL" id="PFX17084.1"/>
    </source>
</evidence>
<comment type="caution">
    <text evidence="3">The sequence shown here is derived from an EMBL/GenBank/DDBJ whole genome shotgun (WGS) entry which is preliminary data.</text>
</comment>
<dbReference type="OrthoDB" id="5972646at2759"/>
<protein>
    <recommendedName>
        <fullName evidence="2">C2H2-type domain-containing protein</fullName>
    </recommendedName>
</protein>